<dbReference type="EMBL" id="AP014945">
    <property type="protein sequence ID" value="BAU23947.1"/>
    <property type="molecule type" value="Genomic_DNA"/>
</dbReference>
<keyword evidence="6 13" id="KW-0808">Transferase</keyword>
<evidence type="ECO:0000256" key="9">
    <source>
        <dbReference type="ARBA" id="ARBA00022777"/>
    </source>
</evidence>
<evidence type="ECO:0000256" key="10">
    <source>
        <dbReference type="ARBA" id="ARBA00022840"/>
    </source>
</evidence>
<keyword evidence="8 13" id="KW-0547">Nucleotide-binding</keyword>
<dbReference type="GO" id="GO:0004550">
    <property type="term" value="F:nucleoside diphosphate kinase activity"/>
    <property type="evidence" value="ECO:0007669"/>
    <property type="project" value="UniProtKB-UniRule"/>
</dbReference>
<dbReference type="GO" id="GO:0006228">
    <property type="term" value="P:UTP biosynthetic process"/>
    <property type="evidence" value="ECO:0007669"/>
    <property type="project" value="UniProtKB-UniRule"/>
</dbReference>
<evidence type="ECO:0000256" key="14">
    <source>
        <dbReference type="PROSITE-ProRule" id="PRU00706"/>
    </source>
</evidence>
<feature type="binding site" evidence="13 14">
    <location>
        <position position="58"/>
    </location>
    <ligand>
        <name>ATP</name>
        <dbReference type="ChEBI" id="CHEBI:30616"/>
    </ligand>
</feature>
<evidence type="ECO:0000256" key="1">
    <source>
        <dbReference type="ARBA" id="ARBA00001946"/>
    </source>
</evidence>
<accession>A0A0U4W4F4</accession>
<comment type="subcellular location">
    <subcellularLocation>
        <location evidence="13">Cytoplasm</location>
    </subcellularLocation>
</comment>
<keyword evidence="19" id="KW-1185">Reference proteome</keyword>
<dbReference type="SMART" id="SM00562">
    <property type="entry name" value="NDK"/>
    <property type="match status" value="1"/>
</dbReference>
<dbReference type="InterPro" id="IPR001564">
    <property type="entry name" value="Nucleoside_diP_kinase"/>
</dbReference>
<keyword evidence="7 13" id="KW-0479">Metal-binding</keyword>
<keyword evidence="10 13" id="KW-0067">ATP-binding</keyword>
<evidence type="ECO:0000256" key="6">
    <source>
        <dbReference type="ARBA" id="ARBA00022679"/>
    </source>
</evidence>
<dbReference type="InterPro" id="IPR036850">
    <property type="entry name" value="NDK-like_dom_sf"/>
</dbReference>
<dbReference type="EC" id="2.7.4.6" evidence="3 13"/>
<dbReference type="FunFam" id="3.30.70.141:FF:000003">
    <property type="entry name" value="Nucleoside diphosphate kinase"/>
    <property type="match status" value="1"/>
</dbReference>
<evidence type="ECO:0000256" key="13">
    <source>
        <dbReference type="HAMAP-Rule" id="MF_00451"/>
    </source>
</evidence>
<feature type="binding site" evidence="13 14">
    <location>
        <position position="10"/>
    </location>
    <ligand>
        <name>ATP</name>
        <dbReference type="ChEBI" id="CHEBI:30616"/>
    </ligand>
</feature>
<feature type="binding site" evidence="13 14">
    <location>
        <position position="103"/>
    </location>
    <ligand>
        <name>ATP</name>
        <dbReference type="ChEBI" id="CHEBI:30616"/>
    </ligand>
</feature>
<proteinExistence type="inferred from homology"/>
<dbReference type="Pfam" id="PF00334">
    <property type="entry name" value="NDK"/>
    <property type="match status" value="1"/>
</dbReference>
<comment type="similarity">
    <text evidence="2 13 14 15">Belongs to the NDK family.</text>
</comment>
<dbReference type="AlphaFoldDB" id="A0A0U4W4F4"/>
<dbReference type="HAMAP" id="MF_00451">
    <property type="entry name" value="NDP_kinase"/>
    <property type="match status" value="1"/>
</dbReference>
<dbReference type="CDD" id="cd04413">
    <property type="entry name" value="NDPk_I"/>
    <property type="match status" value="1"/>
</dbReference>
<evidence type="ECO:0000256" key="3">
    <source>
        <dbReference type="ARBA" id="ARBA00012966"/>
    </source>
</evidence>
<gene>
    <name evidence="13" type="primary">ndk</name>
    <name evidence="18" type="ORF">THC_1583</name>
</gene>
<evidence type="ECO:0000259" key="17">
    <source>
        <dbReference type="SMART" id="SM00562"/>
    </source>
</evidence>
<comment type="catalytic activity">
    <reaction evidence="13">
        <text>a ribonucleoside 5'-diphosphate + ATP = a ribonucleoside 5'-triphosphate + ADP</text>
        <dbReference type="Rhea" id="RHEA:18113"/>
        <dbReference type="ChEBI" id="CHEBI:30616"/>
        <dbReference type="ChEBI" id="CHEBI:57930"/>
        <dbReference type="ChEBI" id="CHEBI:61557"/>
        <dbReference type="ChEBI" id="CHEBI:456216"/>
        <dbReference type="EC" id="2.7.4.6"/>
    </reaction>
</comment>
<dbReference type="PROSITE" id="PS51374">
    <property type="entry name" value="NDPK_LIKE"/>
    <property type="match status" value="1"/>
</dbReference>
<keyword evidence="11 13" id="KW-0460">Magnesium</keyword>
<evidence type="ECO:0000256" key="15">
    <source>
        <dbReference type="RuleBase" id="RU004011"/>
    </source>
</evidence>
<dbReference type="Proteomes" id="UP000068196">
    <property type="component" value="Chromosome"/>
</dbReference>
<keyword evidence="12 13" id="KW-0546">Nucleotide metabolism</keyword>
<dbReference type="GO" id="GO:0006241">
    <property type="term" value="P:CTP biosynthetic process"/>
    <property type="evidence" value="ECO:0007669"/>
    <property type="project" value="UniProtKB-UniRule"/>
</dbReference>
<organism evidence="18 19">
    <name type="scientific">Caldimicrobium thiodismutans</name>
    <dbReference type="NCBI Taxonomy" id="1653476"/>
    <lineage>
        <taxon>Bacteria</taxon>
        <taxon>Pseudomonadati</taxon>
        <taxon>Thermodesulfobacteriota</taxon>
        <taxon>Thermodesulfobacteria</taxon>
        <taxon>Thermodesulfobacteriales</taxon>
        <taxon>Thermodesulfobacteriaceae</taxon>
        <taxon>Caldimicrobium</taxon>
    </lineage>
</organism>
<protein>
    <recommendedName>
        <fullName evidence="4 13">Nucleoside diphosphate kinase</fullName>
        <shortName evidence="13">NDK</shortName>
        <shortName evidence="13">NDP kinase</shortName>
        <ecNumber evidence="3 13">2.7.4.6</ecNumber>
    </recommendedName>
    <alternativeName>
        <fullName evidence="13">Nucleoside-2-P kinase</fullName>
    </alternativeName>
</protein>
<sequence length="141" mass="15858">MIERTLVMIKPDGVERNLIGKVISIFEEKGLKVIALKKVRLSKDQAKAFYIVHKERPFYEDLTNYMSSGPIVALVLEGENAIKRVREIMGATDPKEAAEGTIRKLFAIDKEKNTVHGSDSPESAAKEIPFFFSEYELIALS</sequence>
<keyword evidence="13" id="KW-0963">Cytoplasm</keyword>
<dbReference type="GO" id="GO:0005524">
    <property type="term" value="F:ATP binding"/>
    <property type="evidence" value="ECO:0007669"/>
    <property type="project" value="UniProtKB-UniRule"/>
</dbReference>
<feature type="binding site" evidence="13 14">
    <location>
        <position position="113"/>
    </location>
    <ligand>
        <name>ATP</name>
        <dbReference type="ChEBI" id="CHEBI:30616"/>
    </ligand>
</feature>
<feature type="binding site" evidence="13 14">
    <location>
        <position position="86"/>
    </location>
    <ligand>
        <name>ATP</name>
        <dbReference type="ChEBI" id="CHEBI:30616"/>
    </ligand>
</feature>
<reference evidence="19" key="2">
    <citation type="journal article" date="2016" name="Int. J. Syst. Evol. Microbiol.">
        <title>Caldimicrobium thiodismutans sp. nov., a sulfur-disproportionating bacterium isolated from a hot spring.</title>
        <authorList>
            <person name="Kojima H."/>
            <person name="Umezawa K."/>
            <person name="Fukui M."/>
        </authorList>
    </citation>
    <scope>NUCLEOTIDE SEQUENCE [LARGE SCALE GENOMIC DNA]</scope>
    <source>
        <strain evidence="19">TF1</strain>
    </source>
</reference>
<dbReference type="GO" id="GO:0046872">
    <property type="term" value="F:metal ion binding"/>
    <property type="evidence" value="ECO:0007669"/>
    <property type="project" value="UniProtKB-KW"/>
</dbReference>
<dbReference type="KEGG" id="cthi:THC_1583"/>
<reference evidence="18 19" key="1">
    <citation type="journal article" date="2016" name="Int. J. Syst. Evol. Microbiol.">
        <title>Caldimicrobium thiodismutans sp. nov., a sulfur-disproportionating bacterium isolated from a hot spring, and emended description of the genus Caldimicrobium.</title>
        <authorList>
            <person name="Kojima H."/>
            <person name="Umezawa K."/>
            <person name="Fukui M."/>
        </authorList>
    </citation>
    <scope>NUCLEOTIDE SEQUENCE [LARGE SCALE GENOMIC DNA]</scope>
    <source>
        <strain evidence="18 19">TF1</strain>
    </source>
</reference>
<comment type="catalytic activity">
    <reaction evidence="13 16">
        <text>a 2'-deoxyribonucleoside 5'-diphosphate + ATP = a 2'-deoxyribonucleoside 5'-triphosphate + ADP</text>
        <dbReference type="Rhea" id="RHEA:44640"/>
        <dbReference type="ChEBI" id="CHEBI:30616"/>
        <dbReference type="ChEBI" id="CHEBI:61560"/>
        <dbReference type="ChEBI" id="CHEBI:73316"/>
        <dbReference type="ChEBI" id="CHEBI:456216"/>
        <dbReference type="EC" id="2.7.4.6"/>
    </reaction>
</comment>
<keyword evidence="5 13" id="KW-0597">Phosphoprotein</keyword>
<comment type="subunit">
    <text evidence="13">Homotetramer.</text>
</comment>
<dbReference type="PANTHER" id="PTHR11349">
    <property type="entry name" value="NUCLEOSIDE DIPHOSPHATE KINASE"/>
    <property type="match status" value="1"/>
</dbReference>
<feature type="active site" description="Pros-phosphohistidine intermediate" evidence="13 14">
    <location>
        <position position="116"/>
    </location>
</feature>
<dbReference type="PATRIC" id="fig|1653476.3.peg.1647"/>
<evidence type="ECO:0000256" key="11">
    <source>
        <dbReference type="ARBA" id="ARBA00022842"/>
    </source>
</evidence>
<dbReference type="PRINTS" id="PR01243">
    <property type="entry name" value="NUCDPKINASE"/>
</dbReference>
<evidence type="ECO:0000256" key="7">
    <source>
        <dbReference type="ARBA" id="ARBA00022723"/>
    </source>
</evidence>
<evidence type="ECO:0000256" key="8">
    <source>
        <dbReference type="ARBA" id="ARBA00022741"/>
    </source>
</evidence>
<dbReference type="Gene3D" id="3.30.70.141">
    <property type="entry name" value="Nucleoside diphosphate kinase-like domain"/>
    <property type="match status" value="1"/>
</dbReference>
<dbReference type="NCBIfam" id="NF001908">
    <property type="entry name" value="PRK00668.1"/>
    <property type="match status" value="1"/>
</dbReference>
<feature type="domain" description="Nucleoside diphosphate kinase-like" evidence="17">
    <location>
        <begin position="2"/>
        <end position="139"/>
    </location>
</feature>
<name>A0A0U4W4F4_9BACT</name>
<feature type="binding site" evidence="13 14">
    <location>
        <position position="92"/>
    </location>
    <ligand>
        <name>ATP</name>
        <dbReference type="ChEBI" id="CHEBI:30616"/>
    </ligand>
</feature>
<dbReference type="SUPFAM" id="SSF54919">
    <property type="entry name" value="Nucleoside diphosphate kinase, NDK"/>
    <property type="match status" value="1"/>
</dbReference>
<evidence type="ECO:0000256" key="12">
    <source>
        <dbReference type="ARBA" id="ARBA00023080"/>
    </source>
</evidence>
<evidence type="ECO:0000256" key="5">
    <source>
        <dbReference type="ARBA" id="ARBA00022553"/>
    </source>
</evidence>
<evidence type="ECO:0000313" key="18">
    <source>
        <dbReference type="EMBL" id="BAU23947.1"/>
    </source>
</evidence>
<evidence type="ECO:0000313" key="19">
    <source>
        <dbReference type="Proteomes" id="UP000068196"/>
    </source>
</evidence>
<dbReference type="STRING" id="1653476.THC_1583"/>
<evidence type="ECO:0000256" key="4">
    <source>
        <dbReference type="ARBA" id="ARBA00017632"/>
    </source>
</evidence>
<dbReference type="PROSITE" id="PS00469">
    <property type="entry name" value="NDPK"/>
    <property type="match status" value="1"/>
</dbReference>
<evidence type="ECO:0000256" key="2">
    <source>
        <dbReference type="ARBA" id="ARBA00008142"/>
    </source>
</evidence>
<comment type="function">
    <text evidence="13">Major role in the synthesis of nucleoside triphosphates other than ATP. The ATP gamma phosphate is transferred to the NDP beta phosphate via a ping-pong mechanism, using a phosphorylated active-site intermediate.</text>
</comment>
<comment type="cofactor">
    <cofactor evidence="1 13">
        <name>Mg(2+)</name>
        <dbReference type="ChEBI" id="CHEBI:18420"/>
    </cofactor>
</comment>
<keyword evidence="9 13" id="KW-0418">Kinase</keyword>
<evidence type="ECO:0000256" key="16">
    <source>
        <dbReference type="RuleBase" id="RU004013"/>
    </source>
</evidence>
<dbReference type="GO" id="GO:0006183">
    <property type="term" value="P:GTP biosynthetic process"/>
    <property type="evidence" value="ECO:0007669"/>
    <property type="project" value="UniProtKB-UniRule"/>
</dbReference>
<dbReference type="GO" id="GO:0005737">
    <property type="term" value="C:cytoplasm"/>
    <property type="evidence" value="ECO:0007669"/>
    <property type="project" value="UniProtKB-SubCell"/>
</dbReference>
<dbReference type="InterPro" id="IPR023005">
    <property type="entry name" value="Nucleoside_diP_kinase_AS"/>
</dbReference>
<dbReference type="InterPro" id="IPR034907">
    <property type="entry name" value="NDK-like_dom"/>
</dbReference>